<name>A0A368TMJ1_9GAMM</name>
<dbReference type="PANTHER" id="PTHR43102">
    <property type="entry name" value="SLR1143 PROTEIN"/>
    <property type="match status" value="1"/>
</dbReference>
<evidence type="ECO:0000313" key="2">
    <source>
        <dbReference type="Proteomes" id="UP000253204"/>
    </source>
</evidence>
<gene>
    <name evidence="1" type="ORF">DU506_19840</name>
</gene>
<dbReference type="Proteomes" id="UP000253204">
    <property type="component" value="Unassembled WGS sequence"/>
</dbReference>
<keyword evidence="2" id="KW-1185">Reference proteome</keyword>
<organism evidence="1 2">
    <name type="scientific">Vreelandella rituensis</name>
    <dbReference type="NCBI Taxonomy" id="2282306"/>
    <lineage>
        <taxon>Bacteria</taxon>
        <taxon>Pseudomonadati</taxon>
        <taxon>Pseudomonadota</taxon>
        <taxon>Gammaproteobacteria</taxon>
        <taxon>Oceanospirillales</taxon>
        <taxon>Halomonadaceae</taxon>
        <taxon>Vreelandella</taxon>
    </lineage>
</organism>
<accession>A0A368TMJ1</accession>
<proteinExistence type="predicted"/>
<sequence>MSAALVIYSNGIHSTMQPPGIPDDELERLAALHARGLLDTPAEERFDRLTRITQHALSVSTVLVTLVDSDRQWFKSRQGLAVCRILDNVMRYLPPATPPERRHEPLHPR</sequence>
<dbReference type="AlphaFoldDB" id="A0A368TMJ1"/>
<evidence type="ECO:0000313" key="1">
    <source>
        <dbReference type="EMBL" id="RCV85885.1"/>
    </source>
</evidence>
<dbReference type="EMBL" id="QPIJ01000087">
    <property type="protein sequence ID" value="RCV85885.1"/>
    <property type="molecule type" value="Genomic_DNA"/>
</dbReference>
<comment type="caution">
    <text evidence="1">The sequence shown here is derived from an EMBL/GenBank/DDBJ whole genome shotgun (WGS) entry which is preliminary data.</text>
</comment>
<dbReference type="PANTHER" id="PTHR43102:SF2">
    <property type="entry name" value="GAF DOMAIN-CONTAINING PROTEIN"/>
    <property type="match status" value="1"/>
</dbReference>
<reference evidence="1 2" key="1">
    <citation type="submission" date="2018-07" db="EMBL/GenBank/DDBJ databases">
        <title>Halomonas rutogse sp. nov., isolated from Lake TangqianCo on Tibetan Plateau.</title>
        <authorList>
            <person name="Lu H."/>
            <person name="Xing P."/>
            <person name="Wu Q."/>
        </authorList>
    </citation>
    <scope>NUCLEOTIDE SEQUENCE [LARGE SCALE GENOMIC DNA]</scope>
    <source>
        <strain evidence="1 2">TQ8S</strain>
    </source>
</reference>
<protein>
    <submittedName>
        <fullName evidence="1">Uncharacterized protein</fullName>
    </submittedName>
</protein>